<sequence>MLRLCSFGNNGESVIPHLCYVQICYPQRIRLNTVMSKPRDLDYEECLRGEERGVRRKYSPLSFSKQQTQRKIPPVLRLERLSSNSSPINHPHSKTQSFTASVLNPDFNSKDKSDRHCTFSARVFTVREADLSNHRDGRSGKQWVPRPKPEGLKAFDEGRHQ</sequence>
<evidence type="ECO:0000313" key="3">
    <source>
        <dbReference type="Proteomes" id="UP001519460"/>
    </source>
</evidence>
<evidence type="ECO:0000313" key="2">
    <source>
        <dbReference type="EMBL" id="KAK7462630.1"/>
    </source>
</evidence>
<dbReference type="EMBL" id="JACVVK020000613">
    <property type="protein sequence ID" value="KAK7462630.1"/>
    <property type="molecule type" value="Genomic_DNA"/>
</dbReference>
<protein>
    <submittedName>
        <fullName evidence="2">Uncharacterized protein</fullName>
    </submittedName>
</protein>
<evidence type="ECO:0000256" key="1">
    <source>
        <dbReference type="SAM" id="MobiDB-lite"/>
    </source>
</evidence>
<dbReference type="Proteomes" id="UP001519460">
    <property type="component" value="Unassembled WGS sequence"/>
</dbReference>
<organism evidence="2 3">
    <name type="scientific">Batillaria attramentaria</name>
    <dbReference type="NCBI Taxonomy" id="370345"/>
    <lineage>
        <taxon>Eukaryota</taxon>
        <taxon>Metazoa</taxon>
        <taxon>Spiralia</taxon>
        <taxon>Lophotrochozoa</taxon>
        <taxon>Mollusca</taxon>
        <taxon>Gastropoda</taxon>
        <taxon>Caenogastropoda</taxon>
        <taxon>Sorbeoconcha</taxon>
        <taxon>Cerithioidea</taxon>
        <taxon>Batillariidae</taxon>
        <taxon>Batillaria</taxon>
    </lineage>
</organism>
<feature type="compositionally biased region" description="Basic and acidic residues" evidence="1">
    <location>
        <begin position="147"/>
        <end position="161"/>
    </location>
</feature>
<proteinExistence type="predicted"/>
<dbReference type="AlphaFoldDB" id="A0ABD0J7L5"/>
<reference evidence="2 3" key="1">
    <citation type="journal article" date="2023" name="Sci. Data">
        <title>Genome assembly of the Korean intertidal mud-creeper Batillaria attramentaria.</title>
        <authorList>
            <person name="Patra A.K."/>
            <person name="Ho P.T."/>
            <person name="Jun S."/>
            <person name="Lee S.J."/>
            <person name="Kim Y."/>
            <person name="Won Y.J."/>
        </authorList>
    </citation>
    <scope>NUCLEOTIDE SEQUENCE [LARGE SCALE GENOMIC DNA]</scope>
    <source>
        <strain evidence="2">Wonlab-2016</strain>
    </source>
</reference>
<gene>
    <name evidence="2" type="ORF">BaRGS_00038337</name>
</gene>
<feature type="region of interest" description="Disordered" evidence="1">
    <location>
        <begin position="132"/>
        <end position="161"/>
    </location>
</feature>
<comment type="caution">
    <text evidence="2">The sequence shown here is derived from an EMBL/GenBank/DDBJ whole genome shotgun (WGS) entry which is preliminary data.</text>
</comment>
<keyword evidence="3" id="KW-1185">Reference proteome</keyword>
<accession>A0ABD0J7L5</accession>
<name>A0ABD0J7L5_9CAEN</name>